<dbReference type="HOGENOM" id="CLU_2195708_0_0_9"/>
<dbReference type="EMBL" id="AENY02000002">
    <property type="protein sequence ID" value="EKP95555.1"/>
    <property type="molecule type" value="Genomic_DNA"/>
</dbReference>
<comment type="caution">
    <text evidence="2">The sequence shown here is derived from an EMBL/GenBank/DDBJ whole genome shotgun (WGS) entry which is preliminary data.</text>
</comment>
<reference evidence="2" key="1">
    <citation type="submission" date="2010-10" db="EMBL/GenBank/DDBJ databases">
        <authorList>
            <consortium name="US DOE Joint Genome Institute (JGI-PGF)"/>
            <person name="Lucas S."/>
            <person name="Copeland A."/>
            <person name="Lapidus A."/>
            <person name="Bruce D."/>
            <person name="Goodwin L."/>
            <person name="Pitluck S."/>
            <person name="Kyrpides N."/>
            <person name="Mavromatis K."/>
            <person name="Detter J.C."/>
            <person name="Han C."/>
            <person name="Land M."/>
            <person name="Hauser L."/>
            <person name="Markowitz V."/>
            <person name="Cheng J.-F."/>
            <person name="Hugenholtz P."/>
            <person name="Woyke T."/>
            <person name="Wu D."/>
            <person name="Pukall R."/>
            <person name="Wahrenburg C."/>
            <person name="Brambilla E."/>
            <person name="Klenk H.-P."/>
            <person name="Eisen J.A."/>
        </authorList>
    </citation>
    <scope>NUCLEOTIDE SEQUENCE [LARGE SCALE GENOMIC DNA]</scope>
    <source>
        <strain evidence="2">DSM 13965</strain>
    </source>
</reference>
<sequence length="108" mass="10819">MRRFDDVGRETVRNALAVLSPQHPSRLMLPVVPLTGVKLGPELPCGAQVGVRCIPAGSRELLPGGGDPGSGGGDPAPGGGGGAQPAPSARLTGRGHLEIRIGSGTAQR</sequence>
<name>K6P3E1_9FIRM</name>
<dbReference type="Proteomes" id="UP000005710">
    <property type="component" value="Unassembled WGS sequence"/>
</dbReference>
<evidence type="ECO:0000313" key="2">
    <source>
        <dbReference type="EMBL" id="EKP95555.1"/>
    </source>
</evidence>
<keyword evidence="3" id="KW-1185">Reference proteome</keyword>
<feature type="compositionally biased region" description="Gly residues" evidence="1">
    <location>
        <begin position="63"/>
        <end position="83"/>
    </location>
</feature>
<organism evidence="2 3">
    <name type="scientific">Thermaerobacter subterraneus DSM 13965</name>
    <dbReference type="NCBI Taxonomy" id="867903"/>
    <lineage>
        <taxon>Bacteria</taxon>
        <taxon>Bacillati</taxon>
        <taxon>Bacillota</taxon>
        <taxon>Clostridia</taxon>
        <taxon>Eubacteriales</taxon>
        <taxon>Clostridiales Family XVII. Incertae Sedis</taxon>
        <taxon>Thermaerobacter</taxon>
    </lineage>
</organism>
<feature type="region of interest" description="Disordered" evidence="1">
    <location>
        <begin position="57"/>
        <end position="108"/>
    </location>
</feature>
<dbReference type="RefSeq" id="WP_006903577.1">
    <property type="nucleotide sequence ID" value="NZ_JH976535.1"/>
</dbReference>
<proteinExistence type="predicted"/>
<reference evidence="2" key="2">
    <citation type="submission" date="2012-10" db="EMBL/GenBank/DDBJ databases">
        <title>Improved high-quality draft of Thermaerobacter subterraneus C21, DSM 13965.</title>
        <authorList>
            <consortium name="DOE Joint Genome Institute"/>
            <person name="Eisen J."/>
            <person name="Huntemann M."/>
            <person name="Wei C.-L."/>
            <person name="Han J."/>
            <person name="Detter J.C."/>
            <person name="Han C."/>
            <person name="Tapia R."/>
            <person name="Chen A."/>
            <person name="Kyrpides N."/>
            <person name="Mavromatis K."/>
            <person name="Markowitz V."/>
            <person name="Szeto E."/>
            <person name="Ivanova N."/>
            <person name="Mikhailova N."/>
            <person name="Ovchinnikova G."/>
            <person name="Pagani I."/>
            <person name="Pati A."/>
            <person name="Goodwin L."/>
            <person name="Nordberg H.P."/>
            <person name="Cantor M.N."/>
            <person name="Hua S.X."/>
            <person name="Woyke T."/>
            <person name="Eisen J."/>
            <person name="Klenk H.-P."/>
        </authorList>
    </citation>
    <scope>NUCLEOTIDE SEQUENCE [LARGE SCALE GENOMIC DNA]</scope>
    <source>
        <strain evidence="2">DSM 13965</strain>
    </source>
</reference>
<gene>
    <name evidence="2" type="ORF">ThesuDRAFT_01308</name>
</gene>
<dbReference type="AlphaFoldDB" id="K6P3E1"/>
<evidence type="ECO:0000313" key="3">
    <source>
        <dbReference type="Proteomes" id="UP000005710"/>
    </source>
</evidence>
<accession>K6P3E1</accession>
<evidence type="ECO:0000256" key="1">
    <source>
        <dbReference type="SAM" id="MobiDB-lite"/>
    </source>
</evidence>
<protein>
    <submittedName>
        <fullName evidence="2">Uncharacterized protein</fullName>
    </submittedName>
</protein>